<keyword evidence="8" id="KW-0521">NADP</keyword>
<evidence type="ECO:0000256" key="6">
    <source>
        <dbReference type="ARBA" id="ARBA00022824"/>
    </source>
</evidence>
<dbReference type="InterPro" id="IPR001104">
    <property type="entry name" value="3-oxo-5_a-steroid_4-DH_C"/>
</dbReference>
<organism evidence="15 16">
    <name type="scientific">Saccoglossus kowalevskii</name>
    <name type="common">Acorn worm</name>
    <dbReference type="NCBI Taxonomy" id="10224"/>
    <lineage>
        <taxon>Eukaryota</taxon>
        <taxon>Metazoa</taxon>
        <taxon>Hemichordata</taxon>
        <taxon>Enteropneusta</taxon>
        <taxon>Harrimaniidae</taxon>
        <taxon>Saccoglossus</taxon>
    </lineage>
</organism>
<evidence type="ECO:0000256" key="3">
    <source>
        <dbReference type="ARBA" id="ARBA00007742"/>
    </source>
</evidence>
<keyword evidence="15" id="KW-1185">Reference proteome</keyword>
<evidence type="ECO:0000256" key="8">
    <source>
        <dbReference type="ARBA" id="ARBA00022857"/>
    </source>
</evidence>
<evidence type="ECO:0000256" key="11">
    <source>
        <dbReference type="ARBA" id="ARBA00023098"/>
    </source>
</evidence>
<evidence type="ECO:0000256" key="12">
    <source>
        <dbReference type="ARBA" id="ARBA00023136"/>
    </source>
</evidence>
<evidence type="ECO:0000256" key="10">
    <source>
        <dbReference type="ARBA" id="ARBA00023002"/>
    </source>
</evidence>
<keyword evidence="11" id="KW-0443">Lipid metabolism</keyword>
<gene>
    <name evidence="16" type="primary">LOC100378021</name>
</gene>
<evidence type="ECO:0000256" key="4">
    <source>
        <dbReference type="ARBA" id="ARBA00022692"/>
    </source>
</evidence>
<feature type="domain" description="3-oxo-5-alpha-steroid 4-dehydrogenase C-terminal" evidence="14">
    <location>
        <begin position="165"/>
        <end position="236"/>
    </location>
</feature>
<evidence type="ECO:0000256" key="5">
    <source>
        <dbReference type="ARBA" id="ARBA00022782"/>
    </source>
</evidence>
<protein>
    <submittedName>
        <fullName evidence="16">3-oxo-5-alpha-steroid 4-dehydrogenase 1-like</fullName>
    </submittedName>
</protein>
<keyword evidence="7" id="KW-0492">Microsome</keyword>
<dbReference type="PANTHER" id="PTHR10556:SF57">
    <property type="entry name" value="3-OXO-5-ALPHA-STEROID 4-DEHYDROGENASE 1"/>
    <property type="match status" value="1"/>
</dbReference>
<sequence>MLKTIFNAAKETLVHFPNNSHAEQDLLYYMAIIMILCGAMSAVALIFIPSPYGRYSSSVWGPGLNPKMAWFIQELPCLFTPVVMTLYDSVSSNVNNMLLGLFIIHYFHRTLIFPFIMRGGKPTPTFPFLLALFFCSYNGFMQSRTLTQYAVYGRNWTSNPAFIIGGMFQFVSAPNFFGETLEWCGWALACCTLQAVAFAFFTACNVGLRAWQHHRFYIEKFDDYPKSRKAFIPFVF</sequence>
<dbReference type="InterPro" id="IPR039357">
    <property type="entry name" value="SRD5A/TECR"/>
</dbReference>
<dbReference type="GeneID" id="100378021"/>
<keyword evidence="9 13" id="KW-1133">Transmembrane helix</keyword>
<feature type="transmembrane region" description="Helical" evidence="13">
    <location>
        <begin position="99"/>
        <end position="117"/>
    </location>
</feature>
<keyword evidence="6" id="KW-0256">Endoplasmic reticulum</keyword>
<evidence type="ECO:0000259" key="14">
    <source>
        <dbReference type="Pfam" id="PF02544"/>
    </source>
</evidence>
<evidence type="ECO:0000256" key="2">
    <source>
        <dbReference type="ARBA" id="ARBA00004524"/>
    </source>
</evidence>
<evidence type="ECO:0000256" key="7">
    <source>
        <dbReference type="ARBA" id="ARBA00022848"/>
    </source>
</evidence>
<dbReference type="RefSeq" id="XP_002735709.1">
    <property type="nucleotide sequence ID" value="XM_002735663.2"/>
</dbReference>
<evidence type="ECO:0000256" key="13">
    <source>
        <dbReference type="SAM" id="Phobius"/>
    </source>
</evidence>
<evidence type="ECO:0000313" key="16">
    <source>
        <dbReference type="RefSeq" id="XP_002735709.1"/>
    </source>
</evidence>
<comment type="similarity">
    <text evidence="3">Belongs to the steroid 5-alpha reductase family.</text>
</comment>
<keyword evidence="4 13" id="KW-0812">Transmembrane</keyword>
<comment type="subcellular location">
    <subcellularLocation>
        <location evidence="1">Endoplasmic reticulum membrane</location>
        <topology evidence="1">Multi-pass membrane protein</topology>
    </subcellularLocation>
    <subcellularLocation>
        <location evidence="2">Microsome membrane</location>
    </subcellularLocation>
</comment>
<keyword evidence="10" id="KW-0560">Oxidoreductase</keyword>
<proteinExistence type="inferred from homology"/>
<name>A0ABM0GRH3_SACKO</name>
<dbReference type="Gene3D" id="1.20.120.1630">
    <property type="match status" value="1"/>
</dbReference>
<evidence type="ECO:0000256" key="1">
    <source>
        <dbReference type="ARBA" id="ARBA00004477"/>
    </source>
</evidence>
<dbReference type="Pfam" id="PF02544">
    <property type="entry name" value="Steroid_dh"/>
    <property type="match status" value="1"/>
</dbReference>
<evidence type="ECO:0000313" key="15">
    <source>
        <dbReference type="Proteomes" id="UP000694865"/>
    </source>
</evidence>
<reference evidence="16" key="1">
    <citation type="submission" date="2025-08" db="UniProtKB">
        <authorList>
            <consortium name="RefSeq"/>
        </authorList>
    </citation>
    <scope>IDENTIFICATION</scope>
    <source>
        <tissue evidence="16">Testes</tissue>
    </source>
</reference>
<evidence type="ECO:0000256" key="9">
    <source>
        <dbReference type="ARBA" id="ARBA00022989"/>
    </source>
</evidence>
<feature type="transmembrane region" description="Helical" evidence="13">
    <location>
        <begin position="68"/>
        <end position="87"/>
    </location>
</feature>
<keyword evidence="5" id="KW-0221">Differentiation</keyword>
<dbReference type="Proteomes" id="UP000694865">
    <property type="component" value="Unplaced"/>
</dbReference>
<feature type="transmembrane region" description="Helical" evidence="13">
    <location>
        <begin position="26"/>
        <end position="48"/>
    </location>
</feature>
<dbReference type="PROSITE" id="PS50244">
    <property type="entry name" value="S5A_REDUCTASE"/>
    <property type="match status" value="1"/>
</dbReference>
<accession>A0ABM0GRH3</accession>
<keyword evidence="12 13" id="KW-0472">Membrane</keyword>
<feature type="transmembrane region" description="Helical" evidence="13">
    <location>
        <begin position="183"/>
        <end position="208"/>
    </location>
</feature>
<dbReference type="PANTHER" id="PTHR10556">
    <property type="entry name" value="3-OXO-5-ALPHA-STEROID 4-DEHYDROGENASE"/>
    <property type="match status" value="1"/>
</dbReference>
<feature type="transmembrane region" description="Helical" evidence="13">
    <location>
        <begin position="123"/>
        <end position="140"/>
    </location>
</feature>